<dbReference type="GO" id="GO:0006281">
    <property type="term" value="P:DNA repair"/>
    <property type="evidence" value="ECO:0007669"/>
    <property type="project" value="InterPro"/>
</dbReference>
<keyword evidence="1" id="KW-0812">Transmembrane</keyword>
<evidence type="ECO:0000313" key="3">
    <source>
        <dbReference type="EMBL" id="MDN4482390.1"/>
    </source>
</evidence>
<dbReference type="AlphaFoldDB" id="A0AB35MF53"/>
<dbReference type="GO" id="GO:0003677">
    <property type="term" value="F:DNA binding"/>
    <property type="evidence" value="ECO:0007669"/>
    <property type="project" value="UniProtKB-KW"/>
</dbReference>
<dbReference type="PANTHER" id="PTHR21180:SF32">
    <property type="entry name" value="ENDONUCLEASE_EXONUCLEASE_PHOSPHATASE FAMILY DOMAIN-CONTAINING PROTEIN 1"/>
    <property type="match status" value="1"/>
</dbReference>
<dbReference type="SUPFAM" id="SSF47781">
    <property type="entry name" value="RuvA domain 2-like"/>
    <property type="match status" value="1"/>
</dbReference>
<dbReference type="InterPro" id="IPR051675">
    <property type="entry name" value="Endo/Exo/Phosphatase_dom_1"/>
</dbReference>
<dbReference type="GO" id="GO:0015628">
    <property type="term" value="P:protein secretion by the type II secretion system"/>
    <property type="evidence" value="ECO:0007669"/>
    <property type="project" value="TreeGrafter"/>
</dbReference>
<reference evidence="3 4" key="1">
    <citation type="submission" date="2023-06" db="EMBL/GenBank/DDBJ databases">
        <title>SYSU T0a273.</title>
        <authorList>
            <person name="Gao L."/>
            <person name="Fang B.-Z."/>
            <person name="Li W.-J."/>
        </authorList>
    </citation>
    <scope>NUCLEOTIDE SEQUENCE [LARGE SCALE GENOMIC DNA]</scope>
    <source>
        <strain evidence="3 4">SYSU T0a273</strain>
    </source>
</reference>
<evidence type="ECO:0000256" key="1">
    <source>
        <dbReference type="SAM" id="Phobius"/>
    </source>
</evidence>
<dbReference type="EMBL" id="JAUHQB010000001">
    <property type="protein sequence ID" value="MDN4482390.1"/>
    <property type="molecule type" value="Genomic_DNA"/>
</dbReference>
<proteinExistence type="predicted"/>
<dbReference type="GO" id="GO:0015627">
    <property type="term" value="C:type II protein secretion system complex"/>
    <property type="evidence" value="ECO:0007669"/>
    <property type="project" value="TreeGrafter"/>
</dbReference>
<dbReference type="RefSeq" id="WP_301159523.1">
    <property type="nucleotide sequence ID" value="NZ_JAUHQB010000001.1"/>
</dbReference>
<name>A0AB35MF53_9MICO</name>
<dbReference type="Proteomes" id="UP001172756">
    <property type="component" value="Unassembled WGS sequence"/>
</dbReference>
<dbReference type="Pfam" id="PF10531">
    <property type="entry name" value="SLBB"/>
    <property type="match status" value="1"/>
</dbReference>
<keyword evidence="3" id="KW-0238">DNA-binding</keyword>
<dbReference type="Gene3D" id="1.10.150.320">
    <property type="entry name" value="Photosystem II 12 kDa extrinsic protein"/>
    <property type="match status" value="1"/>
</dbReference>
<dbReference type="InterPro" id="IPR010994">
    <property type="entry name" value="RuvA_2-like"/>
</dbReference>
<feature type="domain" description="Helix-hairpin-helix DNA-binding motif class 1" evidence="2">
    <location>
        <begin position="203"/>
        <end position="222"/>
    </location>
</feature>
<dbReference type="Pfam" id="PF12836">
    <property type="entry name" value="HHH_3"/>
    <property type="match status" value="1"/>
</dbReference>
<evidence type="ECO:0000259" key="2">
    <source>
        <dbReference type="SMART" id="SM00278"/>
    </source>
</evidence>
<protein>
    <submittedName>
        <fullName evidence="3">ComEA family DNA-binding protein</fullName>
    </submittedName>
</protein>
<evidence type="ECO:0000313" key="4">
    <source>
        <dbReference type="Proteomes" id="UP001172756"/>
    </source>
</evidence>
<organism evidence="3 4">
    <name type="scientific">Demequina lignilytica</name>
    <dbReference type="NCBI Taxonomy" id="3051663"/>
    <lineage>
        <taxon>Bacteria</taxon>
        <taxon>Bacillati</taxon>
        <taxon>Actinomycetota</taxon>
        <taxon>Actinomycetes</taxon>
        <taxon>Micrococcales</taxon>
        <taxon>Demequinaceae</taxon>
        <taxon>Demequina</taxon>
    </lineage>
</organism>
<accession>A0AB35MF53</accession>
<keyword evidence="1" id="KW-1133">Transmembrane helix</keyword>
<dbReference type="InterPro" id="IPR019554">
    <property type="entry name" value="Soluble_ligand-bd"/>
</dbReference>
<dbReference type="InterPro" id="IPR003583">
    <property type="entry name" value="Hlx-hairpin-Hlx_DNA-bd_motif"/>
</dbReference>
<sequence>MDDADAVEARWARGLEQAAQRAYARTHGVEPSPRGAAGSRTRWRIEPRAAATAVVVILLVGAVAWWGLRDPGAVPLPDASVSPAALVPSAAASADARLLVHVSGSVAAPGLVELEAGARVADAVEAAGGMLAAADESSVNLARPVQDGEHVVVAVEGEAVADARIDLNRADPAALEGLPGVGPVLAARIAGDREANGPFATVEDLGRVPGVGPAILAGIADVATVG</sequence>
<comment type="caution">
    <text evidence="3">The sequence shown here is derived from an EMBL/GenBank/DDBJ whole genome shotgun (WGS) entry which is preliminary data.</text>
</comment>
<dbReference type="PANTHER" id="PTHR21180">
    <property type="entry name" value="ENDONUCLEASE/EXONUCLEASE/PHOSPHATASE FAMILY DOMAIN-CONTAINING PROTEIN 1"/>
    <property type="match status" value="1"/>
</dbReference>
<dbReference type="SMART" id="SM00278">
    <property type="entry name" value="HhH1"/>
    <property type="match status" value="2"/>
</dbReference>
<feature type="domain" description="Helix-hairpin-helix DNA-binding motif class 1" evidence="2">
    <location>
        <begin position="173"/>
        <end position="192"/>
    </location>
</feature>
<gene>
    <name evidence="3" type="ORF">QQ002_02415</name>
</gene>
<feature type="transmembrane region" description="Helical" evidence="1">
    <location>
        <begin position="49"/>
        <end position="68"/>
    </location>
</feature>
<keyword evidence="1" id="KW-0472">Membrane</keyword>